<dbReference type="EMBL" id="KZ451957">
    <property type="protein sequence ID" value="PKA58054.1"/>
    <property type="molecule type" value="Genomic_DNA"/>
</dbReference>
<dbReference type="PANTHER" id="PTHR31132:SF13">
    <property type="entry name" value="N-LYSINE METHYLTRANSFERASE"/>
    <property type="match status" value="1"/>
</dbReference>
<keyword evidence="4" id="KW-1185">Reference proteome</keyword>
<sequence length="252" mass="27100">MTEEEIESVNNRKPCSGSKLREIAGSGIFAMENENDLFDLSTSSTNLNNRAGLRIYQKAISGISQISFTAEESVSPKKPTSLPEIAKQRELSGNLDSESEAKAKKLLSNAKYKELSGNDIFGPPPENPPRVLAARNLDLKGHLDFGEPASWNINTSIAASNLAGAQSAVMLTEQSALKTSKMIPNQKFQELTGNDIFKDDDASPPFAEKQLSSAKLKEISGSDIFADGKSSSRDYYGGVRKPPGGESSIALV</sequence>
<dbReference type="PANTHER" id="PTHR31132">
    <property type="entry name" value="N-LYSINE METHYLTRANSFERASE"/>
    <property type="match status" value="1"/>
</dbReference>
<dbReference type="STRING" id="1088818.A0A2I0AR77"/>
<dbReference type="OrthoDB" id="1868458at2759"/>
<name>A0A2I0AR77_9ASPA</name>
<organism evidence="3 4">
    <name type="scientific">Apostasia shenzhenica</name>
    <dbReference type="NCBI Taxonomy" id="1088818"/>
    <lineage>
        <taxon>Eukaryota</taxon>
        <taxon>Viridiplantae</taxon>
        <taxon>Streptophyta</taxon>
        <taxon>Embryophyta</taxon>
        <taxon>Tracheophyta</taxon>
        <taxon>Spermatophyta</taxon>
        <taxon>Magnoliopsida</taxon>
        <taxon>Liliopsida</taxon>
        <taxon>Asparagales</taxon>
        <taxon>Orchidaceae</taxon>
        <taxon>Apostasioideae</taxon>
        <taxon>Apostasia</taxon>
    </lineage>
</organism>
<gene>
    <name evidence="3" type="ORF">AXF42_Ash019280</name>
</gene>
<evidence type="ECO:0000256" key="1">
    <source>
        <dbReference type="SAM" id="MobiDB-lite"/>
    </source>
</evidence>
<evidence type="ECO:0000313" key="4">
    <source>
        <dbReference type="Proteomes" id="UP000236161"/>
    </source>
</evidence>
<dbReference type="AlphaFoldDB" id="A0A2I0AR77"/>
<dbReference type="Proteomes" id="UP000236161">
    <property type="component" value="Unassembled WGS sequence"/>
</dbReference>
<proteinExistence type="predicted"/>
<dbReference type="InterPro" id="IPR025131">
    <property type="entry name" value="DUF4057"/>
</dbReference>
<dbReference type="Pfam" id="PF13266">
    <property type="entry name" value="DUF4057"/>
    <property type="match status" value="1"/>
</dbReference>
<feature type="region of interest" description="Disordered" evidence="1">
    <location>
        <begin position="225"/>
        <end position="252"/>
    </location>
</feature>
<protein>
    <recommendedName>
        <fullName evidence="2">DUF4057 domain-containing protein</fullName>
    </recommendedName>
</protein>
<evidence type="ECO:0000313" key="3">
    <source>
        <dbReference type="EMBL" id="PKA58054.1"/>
    </source>
</evidence>
<accession>A0A2I0AR77</accession>
<reference evidence="3 4" key="1">
    <citation type="journal article" date="2017" name="Nature">
        <title>The Apostasia genome and the evolution of orchids.</title>
        <authorList>
            <person name="Zhang G.Q."/>
            <person name="Liu K.W."/>
            <person name="Li Z."/>
            <person name="Lohaus R."/>
            <person name="Hsiao Y.Y."/>
            <person name="Niu S.C."/>
            <person name="Wang J.Y."/>
            <person name="Lin Y.C."/>
            <person name="Xu Q."/>
            <person name="Chen L.J."/>
            <person name="Yoshida K."/>
            <person name="Fujiwara S."/>
            <person name="Wang Z.W."/>
            <person name="Zhang Y.Q."/>
            <person name="Mitsuda N."/>
            <person name="Wang M."/>
            <person name="Liu G.H."/>
            <person name="Pecoraro L."/>
            <person name="Huang H.X."/>
            <person name="Xiao X.J."/>
            <person name="Lin M."/>
            <person name="Wu X.Y."/>
            <person name="Wu W.L."/>
            <person name="Chen Y.Y."/>
            <person name="Chang S.B."/>
            <person name="Sakamoto S."/>
            <person name="Ohme-Takagi M."/>
            <person name="Yagi M."/>
            <person name="Zeng S.J."/>
            <person name="Shen C.Y."/>
            <person name="Yeh C.M."/>
            <person name="Luo Y.B."/>
            <person name="Tsai W.C."/>
            <person name="Van de Peer Y."/>
            <person name="Liu Z.J."/>
        </authorList>
    </citation>
    <scope>NUCLEOTIDE SEQUENCE [LARGE SCALE GENOMIC DNA]</scope>
    <source>
        <strain evidence="4">cv. Shenzhen</strain>
        <tissue evidence="3">Stem</tissue>
    </source>
</reference>
<evidence type="ECO:0000259" key="2">
    <source>
        <dbReference type="Pfam" id="PF13266"/>
    </source>
</evidence>
<feature type="domain" description="DUF4057" evidence="2">
    <location>
        <begin position="1"/>
        <end position="250"/>
    </location>
</feature>